<dbReference type="PANTHER" id="PTHR11985:SF15">
    <property type="entry name" value="GLYCEROL-3-PHOSPHATE DEHYDROGENASE, MITOCHONDRIAL"/>
    <property type="match status" value="1"/>
</dbReference>
<keyword evidence="5" id="KW-0285">Flavoprotein</keyword>
<evidence type="ECO:0000256" key="2">
    <source>
        <dbReference type="ARBA" id="ARBA00004745"/>
    </source>
</evidence>
<dbReference type="SUPFAM" id="SSF47473">
    <property type="entry name" value="EF-hand"/>
    <property type="match status" value="1"/>
</dbReference>
<dbReference type="Pfam" id="PF13499">
    <property type="entry name" value="EF-hand_7"/>
    <property type="match status" value="1"/>
</dbReference>
<sequence length="1463" mass="162229">MPYVASFCSSHPASDTYSISRSCARSVTDEIAIKLLTSYSSSARLATTGIVGAGAATVFGFSYNSEKRRQEIEKRIRSVEEKPVPTRAQQIERLAAGEEFDILVVGGGATGAGVALEAQLRGLKVACVEQEDFASGTSSKSTKLLWAGSRYLVKGLVKLFSPASISSPAAAWNEFAGTWHMVLGCFRERTYMLTMNPHITNWVPIAVPLDKWIIWPPPFDYPPAALGPCTGLFVVFFKFYDLLGRYVAPSSFVMSSERARADFPQMDGKRMKYVSVFYEGEHNDARTNLCIAFTAAMHGAAIANYAKVERILFDEKGVACGAEVVDKANPSAKSFEIKAKKIVYCGGPFTDGLRQLSEGKDVKPMVNASGGTHIVLPPYYCPRHIGMVDMMTSRGSFLFFLPWEGYTLVGTTDVKTMPDLHHQVPEDEIQYLINECEKYLSPSLRVRRRDVMSAWYGIRPLCGDPNAKDQSSASRDHVVSHHPTNGITFVSGGKWTTWREMAEDGVDQVVEGHPELKKKAGPSKTLETPLLGTGKTDLFPEGYHENLAVTLSQKYDLAFDVAQHLVRNYGTRAGQVLDMVDQDTVKGSRSGLYKHYRRLYEGAAATTGYPYLEAEVRYAVNHEYAVTPADVLARRTRLAFLNSTAARLCLPRVVEIMAECLGWSPERALMEHEQAEQLLARDFAGPVPDKKGALLRSACTADVKDVFDHIDAEQKGTLTKAGIAKAAAELGFPLSQDELQKAVSEMDTDKNGEVHFPEFLAWWNSSEKSQGVHQKIFMGTRRGSRFAFPTHDLAKEYVLGVSTWLFDQGSTFGYRPEPLGESTALRGPAPDWSLGDSRVPLMHFQGHWANPVNATSYPGSILFASESEGLRFRAHLIFDSANLSLVKLTLENSGKQTAHGQFSIGGSGANISAQPGEEINFGLPNSSMPCFAPSLYGRGRLVLIQSVLLKDELQPLSWNVTDSKEHFEATSLQIDISPAAMATAFILVTPVASVPDRMDFRDLSDRFRRSIWRWEGYLQAVKAQLPARKSQLDKDAIVAWSAVKSVMTLLGNWRTVPGLPSGVLPSYIGYEGGFWSWDTYKQAVGMVHFAPDLAKDQLRLLVSARDAIGHIPDKVDRCGHGGGCSGKPPLLGWAVWTVFQQTQDLAFLHEMYSIVSNFHHFWYKHRDVTGAGLCSWTEGMESGMDDGVRFQPEFARSVANTTSHVTTLDFWSVDLNSYLFKEKKLLSQMAALLAYSDDAREWEQDAEALLPKLQNTFFVPDGDRAGFFSDVYFNGSALPIKGCEGFAALFSGVATYSQALRMANTLWDSNQFFLNFSLPTVSKNNRFFNAQGYWKGPTWIDQTWFAYTGLRSFARIKGNGSSVFAGLASELKQRIFRGFVSNDTTRLVMMGEGCHTSSKSVRRMYFRERHTARTPLHEHYHPETGAPQGVPHFSWTAAHLLMWVDEGNKTSSALVNEDDVTWI</sequence>
<protein>
    <recommendedName>
        <fullName evidence="4">glycerol-3-phosphate dehydrogenase</fullName>
        <ecNumber evidence="4">1.1.5.3</ecNumber>
    </recommendedName>
</protein>
<dbReference type="Proteomes" id="UP001642464">
    <property type="component" value="Unassembled WGS sequence"/>
</dbReference>
<evidence type="ECO:0000256" key="6">
    <source>
        <dbReference type="ARBA" id="ARBA00022827"/>
    </source>
</evidence>
<dbReference type="Pfam" id="PF16901">
    <property type="entry name" value="DAO_C"/>
    <property type="match status" value="1"/>
</dbReference>
<evidence type="ECO:0000256" key="5">
    <source>
        <dbReference type="ARBA" id="ARBA00022630"/>
    </source>
</evidence>
<dbReference type="InterPro" id="IPR036188">
    <property type="entry name" value="FAD/NAD-bd_sf"/>
</dbReference>
<gene>
    <name evidence="9" type="ORF">SCF082_LOCUS45873</name>
</gene>
<dbReference type="SUPFAM" id="SSF54373">
    <property type="entry name" value="FAD-linked reductases, C-terminal domain"/>
    <property type="match status" value="1"/>
</dbReference>
<keyword evidence="10" id="KW-1185">Reference proteome</keyword>
<dbReference type="Gene3D" id="1.10.8.870">
    <property type="entry name" value="Alpha-glycerophosphate oxidase, cap domain"/>
    <property type="match status" value="1"/>
</dbReference>
<evidence type="ECO:0000259" key="8">
    <source>
        <dbReference type="PROSITE" id="PS50222"/>
    </source>
</evidence>
<dbReference type="InterPro" id="IPR002048">
    <property type="entry name" value="EF_hand_dom"/>
</dbReference>
<dbReference type="Pfam" id="PF01266">
    <property type="entry name" value="DAO"/>
    <property type="match status" value="1"/>
</dbReference>
<dbReference type="CDD" id="cd00051">
    <property type="entry name" value="EFh"/>
    <property type="match status" value="1"/>
</dbReference>
<dbReference type="EC" id="1.1.5.3" evidence="4"/>
<evidence type="ECO:0000256" key="4">
    <source>
        <dbReference type="ARBA" id="ARBA00013029"/>
    </source>
</evidence>
<organism evidence="9 10">
    <name type="scientific">Durusdinium trenchii</name>
    <dbReference type="NCBI Taxonomy" id="1381693"/>
    <lineage>
        <taxon>Eukaryota</taxon>
        <taxon>Sar</taxon>
        <taxon>Alveolata</taxon>
        <taxon>Dinophyceae</taxon>
        <taxon>Suessiales</taxon>
        <taxon>Symbiodiniaceae</taxon>
        <taxon>Durusdinium</taxon>
    </lineage>
</organism>
<accession>A0ABP0RB23</accession>
<keyword evidence="7" id="KW-0560">Oxidoreductase</keyword>
<comment type="pathway">
    <text evidence="2">Polyol metabolism; glycerol degradation.</text>
</comment>
<dbReference type="InterPro" id="IPR008928">
    <property type="entry name" value="6-hairpin_glycosidase_sf"/>
</dbReference>
<comment type="caution">
    <text evidence="9">The sequence shown here is derived from an EMBL/GenBank/DDBJ whole genome shotgun (WGS) entry which is preliminary data.</text>
</comment>
<comment type="similarity">
    <text evidence="3">Belongs to the FAD-dependent glycerol-3-phosphate dehydrogenase family.</text>
</comment>
<evidence type="ECO:0000256" key="3">
    <source>
        <dbReference type="ARBA" id="ARBA00007330"/>
    </source>
</evidence>
<evidence type="ECO:0000313" key="10">
    <source>
        <dbReference type="Proteomes" id="UP001642464"/>
    </source>
</evidence>
<dbReference type="Gene3D" id="3.50.50.60">
    <property type="entry name" value="FAD/NAD(P)-binding domain"/>
    <property type="match status" value="1"/>
</dbReference>
<dbReference type="InterPro" id="IPR006076">
    <property type="entry name" value="FAD-dep_OxRdtase"/>
</dbReference>
<proteinExistence type="inferred from homology"/>
<reference evidence="9 10" key="1">
    <citation type="submission" date="2024-02" db="EMBL/GenBank/DDBJ databases">
        <authorList>
            <person name="Chen Y."/>
            <person name="Shah S."/>
            <person name="Dougan E. K."/>
            <person name="Thang M."/>
            <person name="Chan C."/>
        </authorList>
    </citation>
    <scope>NUCLEOTIDE SEQUENCE [LARGE SCALE GENOMIC DNA]</scope>
</reference>
<dbReference type="PANTHER" id="PTHR11985">
    <property type="entry name" value="GLYCEROL-3-PHOSPHATE DEHYDROGENASE"/>
    <property type="match status" value="1"/>
</dbReference>
<evidence type="ECO:0000256" key="7">
    <source>
        <dbReference type="ARBA" id="ARBA00023002"/>
    </source>
</evidence>
<dbReference type="Gene3D" id="1.10.238.10">
    <property type="entry name" value="EF-hand"/>
    <property type="match status" value="1"/>
</dbReference>
<name>A0ABP0RB23_9DINO</name>
<dbReference type="EMBL" id="CAXAMM010041173">
    <property type="protein sequence ID" value="CAK9097785.1"/>
    <property type="molecule type" value="Genomic_DNA"/>
</dbReference>
<comment type="cofactor">
    <cofactor evidence="1">
        <name>FAD</name>
        <dbReference type="ChEBI" id="CHEBI:57692"/>
    </cofactor>
</comment>
<keyword evidence="6" id="KW-0274">FAD</keyword>
<dbReference type="SMART" id="SM00054">
    <property type="entry name" value="EFh"/>
    <property type="match status" value="2"/>
</dbReference>
<dbReference type="PRINTS" id="PR01001">
    <property type="entry name" value="FADG3PDH"/>
</dbReference>
<feature type="domain" description="EF-hand" evidence="8">
    <location>
        <begin position="734"/>
        <end position="769"/>
    </location>
</feature>
<dbReference type="SUPFAM" id="SSF51905">
    <property type="entry name" value="FAD/NAD(P)-binding domain"/>
    <property type="match status" value="1"/>
</dbReference>
<dbReference type="InterPro" id="IPR011992">
    <property type="entry name" value="EF-hand-dom_pair"/>
</dbReference>
<dbReference type="InterPro" id="IPR038299">
    <property type="entry name" value="DAO_C_sf"/>
</dbReference>
<dbReference type="InterPro" id="IPR012341">
    <property type="entry name" value="6hp_glycosidase-like_sf"/>
</dbReference>
<dbReference type="InterPro" id="IPR031656">
    <property type="entry name" value="DAO_C"/>
</dbReference>
<dbReference type="InterPro" id="IPR054491">
    <property type="entry name" value="MGH1-like_GH"/>
</dbReference>
<evidence type="ECO:0000313" key="9">
    <source>
        <dbReference type="EMBL" id="CAK9097785.1"/>
    </source>
</evidence>
<dbReference type="Pfam" id="PF22422">
    <property type="entry name" value="MGH1-like_GH"/>
    <property type="match status" value="1"/>
</dbReference>
<dbReference type="Gene3D" id="1.50.10.10">
    <property type="match status" value="1"/>
</dbReference>
<dbReference type="InterPro" id="IPR000447">
    <property type="entry name" value="G3P_DH_FAD-dep"/>
</dbReference>
<evidence type="ECO:0000256" key="1">
    <source>
        <dbReference type="ARBA" id="ARBA00001974"/>
    </source>
</evidence>
<dbReference type="PROSITE" id="PS50222">
    <property type="entry name" value="EF_HAND_2"/>
    <property type="match status" value="1"/>
</dbReference>
<dbReference type="SUPFAM" id="SSF48208">
    <property type="entry name" value="Six-hairpin glycosidases"/>
    <property type="match status" value="1"/>
</dbReference>
<dbReference type="Gene3D" id="3.30.9.10">
    <property type="entry name" value="D-Amino Acid Oxidase, subunit A, domain 2"/>
    <property type="match status" value="1"/>
</dbReference>